<accession>R7U952</accession>
<dbReference type="HOGENOM" id="CLU_1919054_0_0_1"/>
<dbReference type="EMBL" id="AMQN01001860">
    <property type="status" value="NOT_ANNOTATED_CDS"/>
    <property type="molecule type" value="Genomic_DNA"/>
</dbReference>
<feature type="region of interest" description="Disordered" evidence="1">
    <location>
        <begin position="34"/>
        <end position="63"/>
    </location>
</feature>
<evidence type="ECO:0000256" key="1">
    <source>
        <dbReference type="SAM" id="MobiDB-lite"/>
    </source>
</evidence>
<dbReference type="Proteomes" id="UP000014760">
    <property type="component" value="Unassembled WGS sequence"/>
</dbReference>
<feature type="compositionally biased region" description="Polar residues" evidence="1">
    <location>
        <begin position="37"/>
        <end position="47"/>
    </location>
</feature>
<proteinExistence type="predicted"/>
<keyword evidence="2" id="KW-0472">Membrane</keyword>
<sequence length="132" mass="14961">MLQELQAHFMKSSLRNETRDVSVIQLNFDILPDDDGLSSTAHPSLTSDPDRTPNEPAKAQGSREELPLWMAEYVRGNPDVLAEAERHMENQIAEKKRRKKEFWHTARKTLGICLMIIVILGLLGTMVTTSCE</sequence>
<dbReference type="EnsemblMetazoa" id="CapteT191543">
    <property type="protein sequence ID" value="CapteP191543"/>
    <property type="gene ID" value="CapteG191543"/>
</dbReference>
<evidence type="ECO:0000313" key="5">
    <source>
        <dbReference type="Proteomes" id="UP000014760"/>
    </source>
</evidence>
<keyword evidence="2" id="KW-1133">Transmembrane helix</keyword>
<feature type="transmembrane region" description="Helical" evidence="2">
    <location>
        <begin position="105"/>
        <end position="127"/>
    </location>
</feature>
<evidence type="ECO:0000313" key="4">
    <source>
        <dbReference type="EnsemblMetazoa" id="CapteP191543"/>
    </source>
</evidence>
<reference evidence="3 5" key="2">
    <citation type="journal article" date="2013" name="Nature">
        <title>Insights into bilaterian evolution from three spiralian genomes.</title>
        <authorList>
            <person name="Simakov O."/>
            <person name="Marletaz F."/>
            <person name="Cho S.J."/>
            <person name="Edsinger-Gonzales E."/>
            <person name="Havlak P."/>
            <person name="Hellsten U."/>
            <person name="Kuo D.H."/>
            <person name="Larsson T."/>
            <person name="Lv J."/>
            <person name="Arendt D."/>
            <person name="Savage R."/>
            <person name="Osoegawa K."/>
            <person name="de Jong P."/>
            <person name="Grimwood J."/>
            <person name="Chapman J.A."/>
            <person name="Shapiro H."/>
            <person name="Aerts A."/>
            <person name="Otillar R.P."/>
            <person name="Terry A.Y."/>
            <person name="Boore J.L."/>
            <person name="Grigoriev I.V."/>
            <person name="Lindberg D.R."/>
            <person name="Seaver E.C."/>
            <person name="Weisblat D.A."/>
            <person name="Putnam N.H."/>
            <person name="Rokhsar D.S."/>
        </authorList>
    </citation>
    <scope>NUCLEOTIDE SEQUENCE</scope>
    <source>
        <strain evidence="3 5">I ESC-2004</strain>
    </source>
</reference>
<name>R7U952_CAPTE</name>
<gene>
    <name evidence="3" type="ORF">CAPTEDRAFT_191543</name>
</gene>
<reference evidence="5" key="1">
    <citation type="submission" date="2012-12" db="EMBL/GenBank/DDBJ databases">
        <authorList>
            <person name="Hellsten U."/>
            <person name="Grimwood J."/>
            <person name="Chapman J.A."/>
            <person name="Shapiro H."/>
            <person name="Aerts A."/>
            <person name="Otillar R.P."/>
            <person name="Terry A.Y."/>
            <person name="Boore J.L."/>
            <person name="Simakov O."/>
            <person name="Marletaz F."/>
            <person name="Cho S.-J."/>
            <person name="Edsinger-Gonzales E."/>
            <person name="Havlak P."/>
            <person name="Kuo D.-H."/>
            <person name="Larsson T."/>
            <person name="Lv J."/>
            <person name="Arendt D."/>
            <person name="Savage R."/>
            <person name="Osoegawa K."/>
            <person name="de Jong P."/>
            <person name="Lindberg D.R."/>
            <person name="Seaver E.C."/>
            <person name="Weisblat D.A."/>
            <person name="Putnam N.H."/>
            <person name="Grigoriev I.V."/>
            <person name="Rokhsar D.S."/>
        </authorList>
    </citation>
    <scope>NUCLEOTIDE SEQUENCE</scope>
    <source>
        <strain evidence="5">I ESC-2004</strain>
    </source>
</reference>
<reference evidence="4" key="3">
    <citation type="submission" date="2015-06" db="UniProtKB">
        <authorList>
            <consortium name="EnsemblMetazoa"/>
        </authorList>
    </citation>
    <scope>IDENTIFICATION</scope>
</reference>
<dbReference type="AlphaFoldDB" id="R7U952"/>
<keyword evidence="2" id="KW-0812">Transmembrane</keyword>
<organism evidence="3">
    <name type="scientific">Capitella teleta</name>
    <name type="common">Polychaete worm</name>
    <dbReference type="NCBI Taxonomy" id="283909"/>
    <lineage>
        <taxon>Eukaryota</taxon>
        <taxon>Metazoa</taxon>
        <taxon>Spiralia</taxon>
        <taxon>Lophotrochozoa</taxon>
        <taxon>Annelida</taxon>
        <taxon>Polychaeta</taxon>
        <taxon>Sedentaria</taxon>
        <taxon>Scolecida</taxon>
        <taxon>Capitellidae</taxon>
        <taxon>Capitella</taxon>
    </lineage>
</organism>
<dbReference type="EMBL" id="KB306105">
    <property type="protein sequence ID" value="ELU00222.1"/>
    <property type="molecule type" value="Genomic_DNA"/>
</dbReference>
<evidence type="ECO:0000313" key="3">
    <source>
        <dbReference type="EMBL" id="ELU00222.1"/>
    </source>
</evidence>
<keyword evidence="5" id="KW-1185">Reference proteome</keyword>
<evidence type="ECO:0000256" key="2">
    <source>
        <dbReference type="SAM" id="Phobius"/>
    </source>
</evidence>
<protein>
    <submittedName>
        <fullName evidence="3 4">Uncharacterized protein</fullName>
    </submittedName>
</protein>